<keyword evidence="3" id="KW-1185">Reference proteome</keyword>
<keyword evidence="2" id="KW-0808">Transferase</keyword>
<proteinExistence type="predicted"/>
<sequence length="378" mass="41671">MLPLLVFSHLRWQFVYQRPQHLLSRLAARRPVLFFEEPVTGAERPWLAHAQTPEGVTVLRPHVCGQAPGFDDAHLQVLRQMVQEAVQDHALRTHLLWFYTPMALGLAADLRPRGVVYDCMDELSAFDGAPPQMLERESALLQVADVVLTGGRSLYEAKRERHAEVHCLPSSVDAAHFAQQPPEHPSQAALPHPRLGYYGVIDERLDLGLVAALADAHADWQIVMVGPVVKIDAATLPRRPNLHWLGARSYAELPAHLVGWDVALLPFALNASTRFISPTKTFEYLAAGRPCVSTRIRDVARAYGPEVAIADGPAAFVAACERILAWSAAERAAFAAAARARVASTSWDRQVERIEALLARFEPQEGLEQVDASPALTS</sequence>
<comment type="caution">
    <text evidence="2">The sequence shown here is derived from an EMBL/GenBank/DDBJ whole genome shotgun (WGS) entry which is preliminary data.</text>
</comment>
<dbReference type="Proteomes" id="UP000252884">
    <property type="component" value="Unassembled WGS sequence"/>
</dbReference>
<dbReference type="InterPro" id="IPR055259">
    <property type="entry name" value="YkvP/CgeB_Glyco_trans-like"/>
</dbReference>
<dbReference type="Gene3D" id="3.40.50.2000">
    <property type="entry name" value="Glycogen Phosphorylase B"/>
    <property type="match status" value="1"/>
</dbReference>
<evidence type="ECO:0000259" key="1">
    <source>
        <dbReference type="Pfam" id="PF13524"/>
    </source>
</evidence>
<protein>
    <submittedName>
        <fullName evidence="2">Glycosyl transferase family 1</fullName>
    </submittedName>
</protein>
<dbReference type="SUPFAM" id="SSF53756">
    <property type="entry name" value="UDP-Glycosyltransferase/glycogen phosphorylase"/>
    <property type="match status" value="1"/>
</dbReference>
<dbReference type="AlphaFoldDB" id="A0A368XB58"/>
<evidence type="ECO:0000313" key="3">
    <source>
        <dbReference type="Proteomes" id="UP000252884"/>
    </source>
</evidence>
<reference evidence="2 3" key="1">
    <citation type="submission" date="2018-07" db="EMBL/GenBank/DDBJ databases">
        <title>Genomic Encyclopedia of Type Strains, Phase IV (KMG-IV): sequencing the most valuable type-strain genomes for metagenomic binning, comparative biology and taxonomic classification.</title>
        <authorList>
            <person name="Goeker M."/>
        </authorList>
    </citation>
    <scope>NUCLEOTIDE SEQUENCE [LARGE SCALE GENOMIC DNA]</scope>
    <source>
        <strain evidence="2 3">DSM 21634</strain>
    </source>
</reference>
<evidence type="ECO:0000313" key="2">
    <source>
        <dbReference type="EMBL" id="RCW65201.1"/>
    </source>
</evidence>
<dbReference type="GO" id="GO:0016740">
    <property type="term" value="F:transferase activity"/>
    <property type="evidence" value="ECO:0007669"/>
    <property type="project" value="UniProtKB-KW"/>
</dbReference>
<gene>
    <name evidence="2" type="ORF">DES41_113125</name>
</gene>
<dbReference type="EMBL" id="QPJK01000013">
    <property type="protein sequence ID" value="RCW65201.1"/>
    <property type="molecule type" value="Genomic_DNA"/>
</dbReference>
<feature type="domain" description="Spore protein YkvP/CgeB glycosyl transferase-like" evidence="1">
    <location>
        <begin position="210"/>
        <end position="354"/>
    </location>
</feature>
<dbReference type="Pfam" id="PF13524">
    <property type="entry name" value="Glyco_trans_1_2"/>
    <property type="match status" value="1"/>
</dbReference>
<dbReference type="RefSeq" id="WP_245965999.1">
    <property type="nucleotide sequence ID" value="NZ_QPJK01000013.1"/>
</dbReference>
<organism evidence="2 3">
    <name type="scientific">Pseudorhodoferax soli</name>
    <dbReference type="NCBI Taxonomy" id="545864"/>
    <lineage>
        <taxon>Bacteria</taxon>
        <taxon>Pseudomonadati</taxon>
        <taxon>Pseudomonadota</taxon>
        <taxon>Betaproteobacteria</taxon>
        <taxon>Burkholderiales</taxon>
        <taxon>Comamonadaceae</taxon>
    </lineage>
</organism>
<name>A0A368XB58_9BURK</name>
<accession>A0A368XB58</accession>